<dbReference type="Proteomes" id="UP000501346">
    <property type="component" value="Chromosome ScX-SeX"/>
</dbReference>
<accession>A0A6C1DV39</accession>
<name>A0A6C1DV39_SACPS</name>
<evidence type="ECO:0000256" key="2">
    <source>
        <dbReference type="SAM" id="MobiDB-lite"/>
    </source>
</evidence>
<feature type="region of interest" description="Disordered" evidence="2">
    <location>
        <begin position="1"/>
        <end position="26"/>
    </location>
</feature>
<dbReference type="Pfam" id="PF10300">
    <property type="entry name" value="Iml2-TPR_39"/>
    <property type="match status" value="1"/>
</dbReference>
<comment type="similarity">
    <text evidence="1">Belongs to the IML2 family.</text>
</comment>
<keyword evidence="4" id="KW-1185">Reference proteome</keyword>
<sequence length="616" mass="69343">MFRVFGSFGSKGNQSSGEEQSTKTKQVLKQANDFEIALKAMDFVLDDRTDEGLNLLKKAEMETGSDQTILTLARGVIEFLQATLSFETEEMKRAAITLGKAEQMSWKSKQNAEKTNFRSSSIYPPGTVYAVTYTESCLLHALLMLFSESMMEAAKALLKLRRAYTMLQDIMVTVKKAERSKNSSSPSPSEKSQESCGSFVSAETTFISVDIPYKLSSEDKSNPLLLELDENGKTTPSQASDRHSVSDDFDLEQATIDEFIHSGANLCYGILQVVLSLLPPAIGAVLSIVGFKGSREEGLRLVWKATKERNVHGCIGLLGLMFYYDGPFQFTDADFDIPPNDNGSRALNKSRTNDSSLLPGYMDSATLLHPGKILEDALLKARALFPNSALWLLNEAKMLAGKGRLRDSLALMDSIDVNSIRMRQVKSLMVFERAILLVNLHEYNRAADDLISLLDISDWSHALYTYFAGCCYLENWRMTQLGLLNDGKEQFYKERARELIFDAPSLLGKKTFKSKNLPLDRFMLRKVQQFNNMQKKLNLQEPLDSIATSPVLELAYFYNGYNRMTENDLILTKKMLTEYHNPAIDSEDPDQELIRNLLLSLTLRRLGMLKEFSLVR</sequence>
<dbReference type="AlphaFoldDB" id="A0A6C1DV39"/>
<dbReference type="EMBL" id="CP048991">
    <property type="protein sequence ID" value="QID80387.1"/>
    <property type="molecule type" value="Genomic_DNA"/>
</dbReference>
<dbReference type="InterPro" id="IPR019412">
    <property type="entry name" value="IML2/TPR_39"/>
</dbReference>
<gene>
    <name evidence="3" type="primary">IML2_1</name>
    <name evidence="3" type="ORF">GRS66_002707</name>
</gene>
<evidence type="ECO:0000313" key="3">
    <source>
        <dbReference type="EMBL" id="QID80387.1"/>
    </source>
</evidence>
<reference evidence="3 4" key="1">
    <citation type="journal article" date="2019" name="BMC Genomics">
        <title>Chromosome level assembly and comparative genome analysis confirm lager-brewing yeasts originated from a single hybridization.</title>
        <authorList>
            <person name="Salazar A.N."/>
            <person name="Gorter de Vries A.R."/>
            <person name="van den Broek M."/>
            <person name="Brouwers N."/>
            <person name="de la Torre Cortes P."/>
            <person name="Kuijpers N.G.A."/>
            <person name="Daran J.G."/>
            <person name="Abeel T."/>
        </authorList>
    </citation>
    <scope>NUCLEOTIDE SEQUENCE [LARGE SCALE GENOMIC DNA]</scope>
    <source>
        <strain evidence="3 4">CBS 1483</strain>
    </source>
</reference>
<dbReference type="OrthoDB" id="2154985at2759"/>
<dbReference type="GO" id="GO:0005741">
    <property type="term" value="C:mitochondrial outer membrane"/>
    <property type="evidence" value="ECO:0007669"/>
    <property type="project" value="TreeGrafter"/>
</dbReference>
<evidence type="ECO:0000313" key="4">
    <source>
        <dbReference type="Proteomes" id="UP000501346"/>
    </source>
</evidence>
<dbReference type="PANTHER" id="PTHR31859:SF1">
    <property type="entry name" value="TETRATRICOPEPTIDE REPEAT PROTEIN 39C"/>
    <property type="match status" value="1"/>
</dbReference>
<proteinExistence type="inferred from homology"/>
<feature type="compositionally biased region" description="Polar residues" evidence="2">
    <location>
        <begin position="10"/>
        <end position="26"/>
    </location>
</feature>
<dbReference type="GO" id="GO:0005634">
    <property type="term" value="C:nucleus"/>
    <property type="evidence" value="ECO:0007669"/>
    <property type="project" value="TreeGrafter"/>
</dbReference>
<dbReference type="GO" id="GO:0005829">
    <property type="term" value="C:cytosol"/>
    <property type="evidence" value="ECO:0007669"/>
    <property type="project" value="TreeGrafter"/>
</dbReference>
<protein>
    <submittedName>
        <fullName evidence="3">Mitochondrial outer membrane protein iml2</fullName>
    </submittedName>
</protein>
<organism evidence="3 4">
    <name type="scientific">Saccharomyces pastorianus</name>
    <name type="common">Lager yeast</name>
    <name type="synonym">Saccharomyces cerevisiae x Saccharomyces eubayanus</name>
    <dbReference type="NCBI Taxonomy" id="27292"/>
    <lineage>
        <taxon>Eukaryota</taxon>
        <taxon>Fungi</taxon>
        <taxon>Dikarya</taxon>
        <taxon>Ascomycota</taxon>
        <taxon>Saccharomycotina</taxon>
        <taxon>Saccharomycetes</taxon>
        <taxon>Saccharomycetales</taxon>
        <taxon>Saccharomycetaceae</taxon>
        <taxon>Saccharomyces</taxon>
    </lineage>
</organism>
<evidence type="ECO:0000256" key="1">
    <source>
        <dbReference type="ARBA" id="ARBA00010925"/>
    </source>
</evidence>
<dbReference type="PANTHER" id="PTHR31859">
    <property type="entry name" value="TETRATRICOPEPTIDE REPEAT PROTEIN 39 FAMILY MEMBER"/>
    <property type="match status" value="1"/>
</dbReference>